<sequence length="147" mass="15980">MSDVISFSLLQLISVFSFLTSVLAVVCVNSGSLQKLAHRVDSGVDSSSASDIAIAPGKHLWNWSGLPVSFSIGSLLGEDEQTDAAGYVGGSELSRMDWQLPDSRVPISMAKLIMSRHMQRRPARLSRRIPGMPRPPTPRSRLAESFV</sequence>
<dbReference type="OrthoDB" id="2791511at2759"/>
<organism evidence="3 4">
    <name type="scientific">Trametes coccinea (strain BRFM310)</name>
    <name type="common">Pycnoporus coccineus</name>
    <dbReference type="NCBI Taxonomy" id="1353009"/>
    <lineage>
        <taxon>Eukaryota</taxon>
        <taxon>Fungi</taxon>
        <taxon>Dikarya</taxon>
        <taxon>Basidiomycota</taxon>
        <taxon>Agaricomycotina</taxon>
        <taxon>Agaricomycetes</taxon>
        <taxon>Polyporales</taxon>
        <taxon>Polyporaceae</taxon>
        <taxon>Trametes</taxon>
    </lineage>
</organism>
<name>A0A1Y2IIQ2_TRAC3</name>
<accession>A0A1Y2IIQ2</accession>
<evidence type="ECO:0000313" key="3">
    <source>
        <dbReference type="EMBL" id="OSD01005.1"/>
    </source>
</evidence>
<proteinExistence type="predicted"/>
<evidence type="ECO:0000313" key="4">
    <source>
        <dbReference type="Proteomes" id="UP000193067"/>
    </source>
</evidence>
<feature type="region of interest" description="Disordered" evidence="1">
    <location>
        <begin position="123"/>
        <end position="147"/>
    </location>
</feature>
<dbReference type="Proteomes" id="UP000193067">
    <property type="component" value="Unassembled WGS sequence"/>
</dbReference>
<feature type="chain" id="PRO_5013277065" evidence="2">
    <location>
        <begin position="25"/>
        <end position="147"/>
    </location>
</feature>
<protein>
    <submittedName>
        <fullName evidence="3">Uncharacterized protein</fullName>
    </submittedName>
</protein>
<reference evidence="3 4" key="1">
    <citation type="journal article" date="2015" name="Biotechnol. Biofuels">
        <title>Enhanced degradation of softwood versus hardwood by the white-rot fungus Pycnoporus coccineus.</title>
        <authorList>
            <person name="Couturier M."/>
            <person name="Navarro D."/>
            <person name="Chevret D."/>
            <person name="Henrissat B."/>
            <person name="Piumi F."/>
            <person name="Ruiz-Duenas F.J."/>
            <person name="Martinez A.T."/>
            <person name="Grigoriev I.V."/>
            <person name="Riley R."/>
            <person name="Lipzen A."/>
            <person name="Berrin J.G."/>
            <person name="Master E.R."/>
            <person name="Rosso M.N."/>
        </authorList>
    </citation>
    <scope>NUCLEOTIDE SEQUENCE [LARGE SCALE GENOMIC DNA]</scope>
    <source>
        <strain evidence="3 4">BRFM310</strain>
    </source>
</reference>
<evidence type="ECO:0000256" key="2">
    <source>
        <dbReference type="SAM" id="SignalP"/>
    </source>
</evidence>
<dbReference type="AlphaFoldDB" id="A0A1Y2IIQ2"/>
<keyword evidence="2" id="KW-0732">Signal</keyword>
<keyword evidence="4" id="KW-1185">Reference proteome</keyword>
<evidence type="ECO:0000256" key="1">
    <source>
        <dbReference type="SAM" id="MobiDB-lite"/>
    </source>
</evidence>
<feature type="signal peptide" evidence="2">
    <location>
        <begin position="1"/>
        <end position="24"/>
    </location>
</feature>
<dbReference type="EMBL" id="KZ084114">
    <property type="protein sequence ID" value="OSD01005.1"/>
    <property type="molecule type" value="Genomic_DNA"/>
</dbReference>
<gene>
    <name evidence="3" type="ORF">PYCCODRAFT_1445940</name>
</gene>